<dbReference type="AlphaFoldDB" id="A0A7J7SFQ6"/>
<evidence type="ECO:0000313" key="2">
    <source>
        <dbReference type="EMBL" id="KAF6287154.1"/>
    </source>
</evidence>
<proteinExistence type="predicted"/>
<name>A0A7J7SFQ6_PIPKU</name>
<reference evidence="2 3" key="1">
    <citation type="journal article" date="2020" name="Nature">
        <title>Six reference-quality genomes reveal evolution of bat adaptations.</title>
        <authorList>
            <person name="Jebb D."/>
            <person name="Huang Z."/>
            <person name="Pippel M."/>
            <person name="Hughes G.M."/>
            <person name="Lavrichenko K."/>
            <person name="Devanna P."/>
            <person name="Winkler S."/>
            <person name="Jermiin L.S."/>
            <person name="Skirmuntt E.C."/>
            <person name="Katzourakis A."/>
            <person name="Burkitt-Gray L."/>
            <person name="Ray D.A."/>
            <person name="Sullivan K.A.M."/>
            <person name="Roscito J.G."/>
            <person name="Kirilenko B.M."/>
            <person name="Davalos L.M."/>
            <person name="Corthals A.P."/>
            <person name="Power M.L."/>
            <person name="Jones G."/>
            <person name="Ransome R.D."/>
            <person name="Dechmann D.K.N."/>
            <person name="Locatelli A.G."/>
            <person name="Puechmaille S.J."/>
            <person name="Fedrigo O."/>
            <person name="Jarvis E.D."/>
            <person name="Hiller M."/>
            <person name="Vernes S.C."/>
            <person name="Myers E.W."/>
            <person name="Teeling E.C."/>
        </authorList>
    </citation>
    <scope>NUCLEOTIDE SEQUENCE [LARGE SCALE GENOMIC DNA]</scope>
    <source>
        <strain evidence="2">MPipKuh1</strain>
        <tissue evidence="2">Flight muscle</tissue>
    </source>
</reference>
<feature type="compositionally biased region" description="Gly residues" evidence="1">
    <location>
        <begin position="100"/>
        <end position="114"/>
    </location>
</feature>
<organism evidence="2 3">
    <name type="scientific">Pipistrellus kuhlii</name>
    <name type="common">Kuhl's pipistrelle</name>
    <dbReference type="NCBI Taxonomy" id="59472"/>
    <lineage>
        <taxon>Eukaryota</taxon>
        <taxon>Metazoa</taxon>
        <taxon>Chordata</taxon>
        <taxon>Craniata</taxon>
        <taxon>Vertebrata</taxon>
        <taxon>Euteleostomi</taxon>
        <taxon>Mammalia</taxon>
        <taxon>Eutheria</taxon>
        <taxon>Laurasiatheria</taxon>
        <taxon>Chiroptera</taxon>
        <taxon>Yangochiroptera</taxon>
        <taxon>Vespertilionidae</taxon>
        <taxon>Pipistrellus</taxon>
    </lineage>
</organism>
<protein>
    <submittedName>
        <fullName evidence="2">Uncharacterized protein</fullName>
    </submittedName>
</protein>
<keyword evidence="3" id="KW-1185">Reference proteome</keyword>
<accession>A0A7J7SFQ6</accession>
<sequence>MGARPSQPEEVFSCKRILNSLVHRGLSPRVLPGETVTLTFQVLSPSPVYLNAHKPCALQNPQSLSGAKWNSERRGPGASKRAPRHPLGSGADGRRRRGPCGCGRGRRGSPGGSGADPCGRRWTQFEDRPHPHPPPRDCGRRCLLSWRNYLLTIARSN</sequence>
<feature type="compositionally biased region" description="Basic and acidic residues" evidence="1">
    <location>
        <begin position="123"/>
        <end position="137"/>
    </location>
</feature>
<dbReference type="EMBL" id="JACAGB010000042">
    <property type="protein sequence ID" value="KAF6287154.1"/>
    <property type="molecule type" value="Genomic_DNA"/>
</dbReference>
<evidence type="ECO:0000256" key="1">
    <source>
        <dbReference type="SAM" id="MobiDB-lite"/>
    </source>
</evidence>
<gene>
    <name evidence="2" type="ORF">mPipKuh1_009990</name>
</gene>
<comment type="caution">
    <text evidence="2">The sequence shown here is derived from an EMBL/GenBank/DDBJ whole genome shotgun (WGS) entry which is preliminary data.</text>
</comment>
<dbReference type="Proteomes" id="UP000558488">
    <property type="component" value="Unassembled WGS sequence"/>
</dbReference>
<feature type="region of interest" description="Disordered" evidence="1">
    <location>
        <begin position="59"/>
        <end position="137"/>
    </location>
</feature>
<evidence type="ECO:0000313" key="3">
    <source>
        <dbReference type="Proteomes" id="UP000558488"/>
    </source>
</evidence>